<organism evidence="2">
    <name type="scientific">marine metagenome</name>
    <dbReference type="NCBI Taxonomy" id="408172"/>
    <lineage>
        <taxon>unclassified sequences</taxon>
        <taxon>metagenomes</taxon>
        <taxon>ecological metagenomes</taxon>
    </lineage>
</organism>
<gene>
    <name evidence="2" type="ORF">METZ01_LOCUS10621</name>
</gene>
<accession>A0A381NTE4</accession>
<dbReference type="Gene3D" id="3.30.9.10">
    <property type="entry name" value="D-Amino Acid Oxidase, subunit A, domain 2"/>
    <property type="match status" value="1"/>
</dbReference>
<dbReference type="AlphaFoldDB" id="A0A381NTE4"/>
<dbReference type="InterPro" id="IPR006076">
    <property type="entry name" value="FAD-dep_OxRdtase"/>
</dbReference>
<dbReference type="GO" id="GO:0005737">
    <property type="term" value="C:cytoplasm"/>
    <property type="evidence" value="ECO:0007669"/>
    <property type="project" value="TreeGrafter"/>
</dbReference>
<dbReference type="EMBL" id="UINC01000577">
    <property type="protein sequence ID" value="SUZ57767.1"/>
    <property type="molecule type" value="Genomic_DNA"/>
</dbReference>
<dbReference type="PANTHER" id="PTHR13847">
    <property type="entry name" value="SARCOSINE DEHYDROGENASE-RELATED"/>
    <property type="match status" value="1"/>
</dbReference>
<reference evidence="2" key="1">
    <citation type="submission" date="2018-05" db="EMBL/GenBank/DDBJ databases">
        <authorList>
            <person name="Lanie J.A."/>
            <person name="Ng W.-L."/>
            <person name="Kazmierczak K.M."/>
            <person name="Andrzejewski T.M."/>
            <person name="Davidsen T.M."/>
            <person name="Wayne K.J."/>
            <person name="Tettelin H."/>
            <person name="Glass J.I."/>
            <person name="Rusch D."/>
            <person name="Podicherti R."/>
            <person name="Tsui H.-C.T."/>
            <person name="Winkler M.E."/>
        </authorList>
    </citation>
    <scope>NUCLEOTIDE SEQUENCE</scope>
</reference>
<dbReference type="SUPFAM" id="SSF51971">
    <property type="entry name" value="Nucleotide-binding domain"/>
    <property type="match status" value="1"/>
</dbReference>
<evidence type="ECO:0000313" key="2">
    <source>
        <dbReference type="EMBL" id="SUZ57767.1"/>
    </source>
</evidence>
<evidence type="ECO:0000259" key="1">
    <source>
        <dbReference type="Pfam" id="PF01266"/>
    </source>
</evidence>
<protein>
    <recommendedName>
        <fullName evidence="1">FAD dependent oxidoreductase domain-containing protein</fullName>
    </recommendedName>
</protein>
<dbReference type="Gene3D" id="3.50.50.60">
    <property type="entry name" value="FAD/NAD(P)-binding domain"/>
    <property type="match status" value="1"/>
</dbReference>
<dbReference type="Pfam" id="PF01266">
    <property type="entry name" value="DAO"/>
    <property type="match status" value="1"/>
</dbReference>
<sequence length="349" mass="40453">MKDKLDYIVIGQGIAGTTLAWWLNFNKKKFYILNDEKKNTSSTAALGIYNPITGRNSVKTWNAEILFKELEKFYSKVEKKIKKKILYKKNIYRPYKNIKEANLWNEKISNSKYENYIKSEVNNKKINGLDDELGGIITSKSGYIDVNKYILESKKYFISLGRYKKYKLNNKKILIENNKIKIKNWKTNNIIMCIGIDETKNKLFSYLPFKHVTGSSMIIKTKLKIKNIINKGISIIPLKNDLKNVGSTYGNETNNNGLQELIDKLSKLLKIKYTIIKEKFGVRPATIDRRPFVGQHPIFDNLYILNGLGSKGISLAPFCSKELFNSIEQKNKINFEINVKRYNSKNINK</sequence>
<proteinExistence type="predicted"/>
<feature type="domain" description="FAD dependent oxidoreductase" evidence="1">
    <location>
        <begin position="6"/>
        <end position="323"/>
    </location>
</feature>
<dbReference type="InterPro" id="IPR036188">
    <property type="entry name" value="FAD/NAD-bd_sf"/>
</dbReference>
<name>A0A381NTE4_9ZZZZ</name>